<protein>
    <recommendedName>
        <fullName evidence="2">Nephrocystin 3-like N-terminal domain-containing protein</fullName>
    </recommendedName>
</protein>
<dbReference type="InParanoid" id="A0A2H3D8X6"/>
<reference evidence="4" key="1">
    <citation type="journal article" date="2017" name="Nat. Ecol. Evol.">
        <title>Genome expansion and lineage-specific genetic innovations in the forest pathogenic fungi Armillaria.</title>
        <authorList>
            <person name="Sipos G."/>
            <person name="Prasanna A.N."/>
            <person name="Walter M.C."/>
            <person name="O'Connor E."/>
            <person name="Balint B."/>
            <person name="Krizsan K."/>
            <person name="Kiss B."/>
            <person name="Hess J."/>
            <person name="Varga T."/>
            <person name="Slot J."/>
            <person name="Riley R."/>
            <person name="Boka B."/>
            <person name="Rigling D."/>
            <person name="Barry K."/>
            <person name="Lee J."/>
            <person name="Mihaltcheva S."/>
            <person name="LaButti K."/>
            <person name="Lipzen A."/>
            <person name="Waldron R."/>
            <person name="Moloney N.M."/>
            <person name="Sperisen C."/>
            <person name="Kredics L."/>
            <person name="Vagvoelgyi C."/>
            <person name="Patrignani A."/>
            <person name="Fitzpatrick D."/>
            <person name="Nagy I."/>
            <person name="Doyle S."/>
            <person name="Anderson J.B."/>
            <person name="Grigoriev I.V."/>
            <person name="Gueldener U."/>
            <person name="Muensterkoetter M."/>
            <person name="Nagy L.G."/>
        </authorList>
    </citation>
    <scope>NUCLEOTIDE SEQUENCE [LARGE SCALE GENOMIC DNA]</scope>
    <source>
        <strain evidence="4">Ar21-2</strain>
    </source>
</reference>
<evidence type="ECO:0000313" key="3">
    <source>
        <dbReference type="EMBL" id="PBK87882.1"/>
    </source>
</evidence>
<dbReference type="Gene3D" id="3.40.50.300">
    <property type="entry name" value="P-loop containing nucleotide triphosphate hydrolases"/>
    <property type="match status" value="1"/>
</dbReference>
<proteinExistence type="predicted"/>
<dbReference type="InterPro" id="IPR056884">
    <property type="entry name" value="NPHP3-like_N"/>
</dbReference>
<accession>A0A2H3D8X6</accession>
<feature type="domain" description="Nephrocystin 3-like N-terminal" evidence="2">
    <location>
        <begin position="12"/>
        <end position="154"/>
    </location>
</feature>
<feature type="non-terminal residue" evidence="3">
    <location>
        <position position="154"/>
    </location>
</feature>
<dbReference type="Pfam" id="PF24883">
    <property type="entry name" value="NPHP3_N"/>
    <property type="match status" value="1"/>
</dbReference>
<dbReference type="EMBL" id="KZ293676">
    <property type="protein sequence ID" value="PBK87882.1"/>
    <property type="molecule type" value="Genomic_DNA"/>
</dbReference>
<dbReference type="InterPro" id="IPR027417">
    <property type="entry name" value="P-loop_NTPase"/>
</dbReference>
<feature type="non-terminal residue" evidence="3">
    <location>
        <position position="1"/>
    </location>
</feature>
<keyword evidence="1" id="KW-0677">Repeat</keyword>
<organism evidence="3 4">
    <name type="scientific">Armillaria gallica</name>
    <name type="common">Bulbous honey fungus</name>
    <name type="synonym">Armillaria bulbosa</name>
    <dbReference type="NCBI Taxonomy" id="47427"/>
    <lineage>
        <taxon>Eukaryota</taxon>
        <taxon>Fungi</taxon>
        <taxon>Dikarya</taxon>
        <taxon>Basidiomycota</taxon>
        <taxon>Agaricomycotina</taxon>
        <taxon>Agaricomycetes</taxon>
        <taxon>Agaricomycetidae</taxon>
        <taxon>Agaricales</taxon>
        <taxon>Marasmiineae</taxon>
        <taxon>Physalacriaceae</taxon>
        <taxon>Armillaria</taxon>
    </lineage>
</organism>
<dbReference type="OrthoDB" id="3038309at2759"/>
<dbReference type="Proteomes" id="UP000217790">
    <property type="component" value="Unassembled WGS sequence"/>
</dbReference>
<sequence length="154" mass="16682">RCLKGTRIKTLEHLNSWIGCPDGIGRVLWCHGLAGTGKSSLAGTLHDNIVNFDPTQEVSQSHSQTRLGAFIRYDRNTVKSSVSHLIPAIASSLGQRDERIGSAIAKVVNDYGPDIGNVSAEDQYKSLLHKPLATMSELVNEGPFVIIIDGLDEC</sequence>
<gene>
    <name evidence="3" type="ORF">ARMGADRAFT_861864</name>
</gene>
<dbReference type="STRING" id="47427.A0A2H3D8X6"/>
<dbReference type="AlphaFoldDB" id="A0A2H3D8X6"/>
<evidence type="ECO:0000256" key="1">
    <source>
        <dbReference type="ARBA" id="ARBA00022737"/>
    </source>
</evidence>
<evidence type="ECO:0000259" key="2">
    <source>
        <dbReference type="Pfam" id="PF24883"/>
    </source>
</evidence>
<evidence type="ECO:0000313" key="4">
    <source>
        <dbReference type="Proteomes" id="UP000217790"/>
    </source>
</evidence>
<dbReference type="SUPFAM" id="SSF52540">
    <property type="entry name" value="P-loop containing nucleoside triphosphate hydrolases"/>
    <property type="match status" value="1"/>
</dbReference>
<keyword evidence="4" id="KW-1185">Reference proteome</keyword>
<name>A0A2H3D8X6_ARMGA</name>